<feature type="region of interest" description="Disordered" evidence="4">
    <location>
        <begin position="466"/>
        <end position="524"/>
    </location>
</feature>
<dbReference type="InterPro" id="IPR026054">
    <property type="entry name" value="Nucleoporin"/>
</dbReference>
<feature type="region of interest" description="Disordered" evidence="4">
    <location>
        <begin position="1664"/>
        <end position="1764"/>
    </location>
</feature>
<dbReference type="InterPro" id="IPR015943">
    <property type="entry name" value="WD40/YVTN_repeat-like_dom_sf"/>
</dbReference>
<evidence type="ECO:0000256" key="4">
    <source>
        <dbReference type="SAM" id="MobiDB-lite"/>
    </source>
</evidence>
<feature type="compositionally biased region" description="Low complexity" evidence="4">
    <location>
        <begin position="687"/>
        <end position="699"/>
    </location>
</feature>
<feature type="region of interest" description="Disordered" evidence="4">
    <location>
        <begin position="635"/>
        <end position="1276"/>
    </location>
</feature>
<comment type="subcellular location">
    <subcellularLocation>
        <location evidence="1">Nucleus</location>
    </subcellularLocation>
</comment>
<feature type="compositionally biased region" description="Polar residues" evidence="4">
    <location>
        <begin position="796"/>
        <end position="805"/>
    </location>
</feature>
<feature type="compositionally biased region" description="Polar residues" evidence="4">
    <location>
        <begin position="1695"/>
        <end position="1706"/>
    </location>
</feature>
<name>A0ABP0BKT5_9PEZI</name>
<evidence type="ECO:0000259" key="5">
    <source>
        <dbReference type="Pfam" id="PF16755"/>
    </source>
</evidence>
<feature type="compositionally biased region" description="Pro residues" evidence="4">
    <location>
        <begin position="1083"/>
        <end position="1092"/>
    </location>
</feature>
<feature type="compositionally biased region" description="Polar residues" evidence="4">
    <location>
        <begin position="1673"/>
        <end position="1684"/>
    </location>
</feature>
<feature type="compositionally biased region" description="Polar residues" evidence="4">
    <location>
        <begin position="503"/>
        <end position="512"/>
    </location>
</feature>
<protein>
    <recommendedName>
        <fullName evidence="5">Nucleoporin Nup159/Nup146 N-terminal domain-containing protein</fullName>
    </recommendedName>
</protein>
<organism evidence="6 7">
    <name type="scientific">Sporothrix bragantina</name>
    <dbReference type="NCBI Taxonomy" id="671064"/>
    <lineage>
        <taxon>Eukaryota</taxon>
        <taxon>Fungi</taxon>
        <taxon>Dikarya</taxon>
        <taxon>Ascomycota</taxon>
        <taxon>Pezizomycotina</taxon>
        <taxon>Sordariomycetes</taxon>
        <taxon>Sordariomycetidae</taxon>
        <taxon>Ophiostomatales</taxon>
        <taxon>Ophiostomataceae</taxon>
        <taxon>Sporothrix</taxon>
    </lineage>
</organism>
<feature type="compositionally biased region" description="Polar residues" evidence="4">
    <location>
        <begin position="645"/>
        <end position="654"/>
    </location>
</feature>
<dbReference type="SUPFAM" id="SSF117289">
    <property type="entry name" value="Nucleoporin domain"/>
    <property type="match status" value="1"/>
</dbReference>
<reference evidence="6 7" key="1">
    <citation type="submission" date="2024-01" db="EMBL/GenBank/DDBJ databases">
        <authorList>
            <person name="Allen C."/>
            <person name="Tagirdzhanova G."/>
        </authorList>
    </citation>
    <scope>NUCLEOTIDE SEQUENCE [LARGE SCALE GENOMIC DNA]</scope>
</reference>
<evidence type="ECO:0000256" key="2">
    <source>
        <dbReference type="ARBA" id="ARBA00022448"/>
    </source>
</evidence>
<feature type="domain" description="Nucleoporin Nup159/Nup146 N-terminal" evidence="5">
    <location>
        <begin position="60"/>
        <end position="439"/>
    </location>
</feature>
<feature type="compositionally biased region" description="Low complexity" evidence="4">
    <location>
        <begin position="987"/>
        <end position="1006"/>
    </location>
</feature>
<keyword evidence="7" id="KW-1185">Reference proteome</keyword>
<dbReference type="Proteomes" id="UP001642406">
    <property type="component" value="Unassembled WGS sequence"/>
</dbReference>
<dbReference type="PANTHER" id="PTHR23193">
    <property type="entry name" value="NUCLEAR PORE COMPLEX PROTEIN NUP"/>
    <property type="match status" value="1"/>
</dbReference>
<dbReference type="InterPro" id="IPR039462">
    <property type="entry name" value="Nup159/Nup146_N"/>
</dbReference>
<keyword evidence="3" id="KW-0539">Nucleus</keyword>
<gene>
    <name evidence="6" type="ORF">SBRCBS47491_004107</name>
</gene>
<dbReference type="EMBL" id="CAWUHC010000029">
    <property type="protein sequence ID" value="CAK7220193.1"/>
    <property type="molecule type" value="Genomic_DNA"/>
</dbReference>
<keyword evidence="2" id="KW-0813">Transport</keyword>
<feature type="compositionally biased region" description="Polar residues" evidence="4">
    <location>
        <begin position="661"/>
        <end position="678"/>
    </location>
</feature>
<feature type="compositionally biased region" description="Polar residues" evidence="4">
    <location>
        <begin position="1258"/>
        <end position="1276"/>
    </location>
</feature>
<feature type="compositionally biased region" description="Basic and acidic residues" evidence="4">
    <location>
        <begin position="938"/>
        <end position="968"/>
    </location>
</feature>
<evidence type="ECO:0000256" key="1">
    <source>
        <dbReference type="ARBA" id="ARBA00004123"/>
    </source>
</evidence>
<evidence type="ECO:0000313" key="7">
    <source>
        <dbReference type="Proteomes" id="UP001642406"/>
    </source>
</evidence>
<evidence type="ECO:0000256" key="3">
    <source>
        <dbReference type="ARBA" id="ARBA00023242"/>
    </source>
</evidence>
<accession>A0ABP0BKT5</accession>
<dbReference type="PANTHER" id="PTHR23193:SF23">
    <property type="entry name" value="NUCLEAR PORE COMPLEX PROTEIN NUP153"/>
    <property type="match status" value="1"/>
</dbReference>
<feature type="compositionally biased region" description="Low complexity" evidence="4">
    <location>
        <begin position="467"/>
        <end position="502"/>
    </location>
</feature>
<feature type="compositionally biased region" description="Low complexity" evidence="4">
    <location>
        <begin position="780"/>
        <end position="789"/>
    </location>
</feature>
<feature type="compositionally biased region" description="Low complexity" evidence="4">
    <location>
        <begin position="763"/>
        <end position="773"/>
    </location>
</feature>
<dbReference type="Pfam" id="PF16755">
    <property type="entry name" value="Beta-prop_NUP159_NUP214"/>
    <property type="match status" value="1"/>
</dbReference>
<feature type="compositionally biased region" description="Acidic residues" evidence="4">
    <location>
        <begin position="1197"/>
        <end position="1248"/>
    </location>
</feature>
<evidence type="ECO:0000313" key="6">
    <source>
        <dbReference type="EMBL" id="CAK7220193.1"/>
    </source>
</evidence>
<feature type="compositionally biased region" description="Low complexity" evidence="4">
    <location>
        <begin position="1146"/>
        <end position="1159"/>
    </location>
</feature>
<dbReference type="Gene3D" id="2.130.10.10">
    <property type="entry name" value="YVTN repeat-like/Quinoprotein amine dehydrogenase"/>
    <property type="match status" value="1"/>
</dbReference>
<sequence length="1764" mass="182476">MAFSFGSLGGGAGAGAGAGAGGAQATQGPNLELIQTEGLGFLSVAGDTKLQFVSKWAEPPLPTASLISIASLKGLVAAAGPDAVHVTTTDSVRKALTAEGSGGDDNDIRPFSPQVKIPMPMRVSQLAFNADESYLILSAETGGGLAVYDVQATTQNGSTQAAFELSTNGETLRSLVTNPMADKAELCALVTANGNLLMADLQQRSLRNGPSGQPVLRSQVSCAAWSSKGKQLVAGCADGSVYQMTPDGQEKAHIPKPPELGDYYVASIAWLENDVFLVVHNPTTPGEPSAYHIVTRDKAGTTPEFLFQKLNDPVEPFGDKAPFHTILRLRDFPPNLQDMLLVASTAVENIGLITRSKAPLATDVPAEKITNVFTTTELADDSKRAQMPMSADYNDTFPVGVALDLSSSDKVQKPIPGDEIDQSPGPLPGLWALNNEGVLLAWWVVYNDSIREGTTFPGLIAAGGGAPRQPAGAFSSPKPAAPAFGTSATPASPAPAFGGATALGSSSSPWGQTSGGGAAASPSRAPAFGAPSVLGGSAFGATGGLGAKASPWGAAAKTSGAPAFGQSSFGSASAASTAPSGGGFSSFASNNNASPFGNAAASSNTTSGASPFGAFGGSSQTGFASLGAGTSGGGSIFASTSGTSKPSPFSNIGSSAFGAPSTGSSAFGAPSTGNNSGTMFPAAAEKAGTTSGSSAFGSSPFVLGTTFKADPASANDNEKTPQKSVGLFGGGFGLSLTDTVKKEPGPSDQKDEDMDAPTPAAPTPAATEPAKPTGGLFESTTPTTTPAPAGSRFFNPITSNDSPAPTSLFGKPSATTSNTTSMFGKPSGAGASLFGKPSEPPAASSDKPAIPSLFGKPAEPTATSDKPAAPSLFGKPAETKTPAPSLFSKPGQAGTTPSLFGKPSGTSAFGGSNFGQPSGGSGGLFSSLAKPAQSPSLDDAKKVEEKKADATKETEAVKEAETKHKQEQHLPLPPDTISKDPYPLGDSSSSSGASSIQSIQSTQSPSPLVTKFPSNKLVEEEDAPLPPLPPNPFSSKTKKSSSLAEPPLPPNPFATKPKTKDSAEPPLPPDPFTKPKAKTSAEPPLPPDPFTKPKPKAAAENKSAVGVPEDAPLPPDPFTSAKAKPKPKAEETPAPAPGLFSNPKASTSSSLFSNLNTSSKPSSGMSIFSNPASMSKDPGLNNPFANLKPPPSPTTDGSEEDEDEDDFSEEDVEDDENEDDGEEGEVTDEEDGPHEEEKEDEEEDDEGSGTDVGKDLSRSTTGFVQTPSFTTHGSFTTVGAADVGASSTFSHVEAPRQQLFGEPPALRAPRQDTSPRSPSPQRPLAKPQPGVAGRLFREDSQRSFSAPGMASQLLRDSSRQGRPAATGLAAGQGFGGGSSIFANRRLTRDTNQEEQRKADEARAAAEAKELVQEDSCDVMDRELDQPLAPTRQLAECLYILDSDISGGDTVASQVEAVYRDINRMILVLKLNGRNIDAFLRGHSQVDRKTEEDLDDADGWVLCDVDALGAIVSRDLPTKLRQSRVRGESEILADSETLLKDASRLQVMHDDMVRIIQSQASPDKVAAARALPLSAEQATQQSDLRRTFTKFMERLVEAEQQLVLLRTKTAALAAASAGSNGANGRASPVPTVDAVMRTIARMTAMAEKRSGDIDVLEAQIRKLNLTGRSREGSPFSTPQKQQQKRSPLIFAPGGSAQRSAQRSSVLYASSPGLSAPGTPTRRKLTGYTEVEKDQLRQKRAGRQRTLDRLQKIQQAEGPRYMPMDE</sequence>
<feature type="region of interest" description="Disordered" evidence="4">
    <location>
        <begin position="1289"/>
        <end position="1373"/>
    </location>
</feature>
<feature type="compositionally biased region" description="Basic and acidic residues" evidence="4">
    <location>
        <begin position="739"/>
        <end position="749"/>
    </location>
</feature>
<comment type="caution">
    <text evidence="6">The sequence shown here is derived from an EMBL/GenBank/DDBJ whole genome shotgun (WGS) entry which is preliminary data.</text>
</comment>
<feature type="compositionally biased region" description="Polar residues" evidence="4">
    <location>
        <begin position="813"/>
        <end position="822"/>
    </location>
</feature>
<feature type="compositionally biased region" description="Polar residues" evidence="4">
    <location>
        <begin position="1160"/>
        <end position="1173"/>
    </location>
</feature>
<proteinExistence type="predicted"/>